<keyword evidence="3" id="KW-1185">Reference proteome</keyword>
<keyword evidence="2" id="KW-0808">Transferase</keyword>
<comment type="caution">
    <text evidence="2">The sequence shown here is derived from an EMBL/GenBank/DDBJ whole genome shotgun (WGS) entry which is preliminary data.</text>
</comment>
<reference evidence="2 3" key="1">
    <citation type="submission" date="2019-08" db="EMBL/GenBank/DDBJ databases">
        <title>Selenomonas sp. mPRGC5 and Selenomonas sp. mPRGC8 isolated from ruminal fluid of dairy goat (Capra hircus).</title>
        <authorList>
            <person name="Poothong S."/>
            <person name="Nuengjamnong C."/>
            <person name="Tanasupawat S."/>
        </authorList>
    </citation>
    <scope>NUCLEOTIDE SEQUENCE [LARGE SCALE GENOMIC DNA]</scope>
    <source>
        <strain evidence="3">mPRGC5</strain>
    </source>
</reference>
<evidence type="ECO:0000259" key="1">
    <source>
        <dbReference type="PROSITE" id="PS51186"/>
    </source>
</evidence>
<dbReference type="Gene3D" id="3.40.630.30">
    <property type="match status" value="1"/>
</dbReference>
<dbReference type="InterPro" id="IPR051531">
    <property type="entry name" value="N-acetyltransferase"/>
</dbReference>
<dbReference type="SUPFAM" id="SSF55729">
    <property type="entry name" value="Acyl-CoA N-acyltransferases (Nat)"/>
    <property type="match status" value="1"/>
</dbReference>
<dbReference type="GO" id="GO:0016747">
    <property type="term" value="F:acyltransferase activity, transferring groups other than amino-acyl groups"/>
    <property type="evidence" value="ECO:0007669"/>
    <property type="project" value="InterPro"/>
</dbReference>
<evidence type="ECO:0000313" key="2">
    <source>
        <dbReference type="EMBL" id="TYZ24616.1"/>
    </source>
</evidence>
<accession>A0A5D6W9N6</accession>
<dbReference type="PROSITE" id="PS51186">
    <property type="entry name" value="GNAT"/>
    <property type="match status" value="1"/>
</dbReference>
<dbReference type="PANTHER" id="PTHR43792">
    <property type="entry name" value="GNAT FAMILY, PUTATIVE (AFU_ORTHOLOGUE AFUA_3G00765)-RELATED-RELATED"/>
    <property type="match status" value="1"/>
</dbReference>
<dbReference type="OrthoDB" id="7863753at2"/>
<protein>
    <submittedName>
        <fullName evidence="2">GNAT family N-acetyltransferase</fullName>
    </submittedName>
</protein>
<name>A0A5D6W9N6_9FIRM</name>
<dbReference type="RefSeq" id="WP_149170249.1">
    <property type="nucleotide sequence ID" value="NZ_VTOY01000001.1"/>
</dbReference>
<feature type="domain" description="N-acetyltransferase" evidence="1">
    <location>
        <begin position="7"/>
        <end position="158"/>
    </location>
</feature>
<dbReference type="CDD" id="cd04301">
    <property type="entry name" value="NAT_SF"/>
    <property type="match status" value="1"/>
</dbReference>
<gene>
    <name evidence="2" type="ORF">FZ040_00795</name>
</gene>
<dbReference type="InterPro" id="IPR000182">
    <property type="entry name" value="GNAT_dom"/>
</dbReference>
<organism evidence="2 3">
    <name type="scientific">Selenomonas ruminis</name>
    <dbReference type="NCBI Taxonomy" id="2593411"/>
    <lineage>
        <taxon>Bacteria</taxon>
        <taxon>Bacillati</taxon>
        <taxon>Bacillota</taxon>
        <taxon>Negativicutes</taxon>
        <taxon>Selenomonadales</taxon>
        <taxon>Selenomonadaceae</taxon>
        <taxon>Selenomonas</taxon>
    </lineage>
</organism>
<proteinExistence type="predicted"/>
<dbReference type="PANTHER" id="PTHR43792:SF13">
    <property type="entry name" value="ACETYLTRANSFERASE"/>
    <property type="match status" value="1"/>
</dbReference>
<dbReference type="EMBL" id="VTOY01000001">
    <property type="protein sequence ID" value="TYZ24616.1"/>
    <property type="molecule type" value="Genomic_DNA"/>
</dbReference>
<dbReference type="InterPro" id="IPR016181">
    <property type="entry name" value="Acyl_CoA_acyltransferase"/>
</dbReference>
<evidence type="ECO:0000313" key="3">
    <source>
        <dbReference type="Proteomes" id="UP000323646"/>
    </source>
</evidence>
<dbReference type="Proteomes" id="UP000323646">
    <property type="component" value="Unassembled WGS sequence"/>
</dbReference>
<dbReference type="AlphaFoldDB" id="A0A5D6W9N6"/>
<sequence length="160" mass="17918">MVTTERLILYPADGIQMEGAIDTVQDAELKKAYEEMLTGCISHPHQWDWYAMWMIERHDGKHVGDLCFKGLGADGVAEIGYGIEEEYRGQGYATEAVRAAISWAFSHPEVKRIEAEAEEGNAASKRVLAKCCFLASGEIGEEGPRYFRNRLSIESMLEVI</sequence>
<dbReference type="Pfam" id="PF13302">
    <property type="entry name" value="Acetyltransf_3"/>
    <property type="match status" value="1"/>
</dbReference>